<gene>
    <name evidence="1" type="ORF">AKJ37_06170</name>
</gene>
<accession>A0A133UPI1</accession>
<dbReference type="EMBL" id="LHXR01000113">
    <property type="protein sequence ID" value="KXA96050.1"/>
    <property type="molecule type" value="Genomic_DNA"/>
</dbReference>
<name>A0A133UPI1_9EURY</name>
<proteinExistence type="predicted"/>
<protein>
    <submittedName>
        <fullName evidence="1">Uncharacterized protein</fullName>
    </submittedName>
</protein>
<evidence type="ECO:0000313" key="2">
    <source>
        <dbReference type="Proteomes" id="UP000070463"/>
    </source>
</evidence>
<reference evidence="1 2" key="1">
    <citation type="journal article" date="2016" name="Sci. Rep.">
        <title>Metabolic traits of an uncultured archaeal lineage -MSBL1- from brine pools of the Red Sea.</title>
        <authorList>
            <person name="Mwirichia R."/>
            <person name="Alam I."/>
            <person name="Rashid M."/>
            <person name="Vinu M."/>
            <person name="Ba-Alawi W."/>
            <person name="Anthony Kamau A."/>
            <person name="Kamanda Ngugi D."/>
            <person name="Goker M."/>
            <person name="Klenk H.P."/>
            <person name="Bajic V."/>
            <person name="Stingl U."/>
        </authorList>
    </citation>
    <scope>NUCLEOTIDE SEQUENCE [LARGE SCALE GENOMIC DNA]</scope>
    <source>
        <strain evidence="1">SCGC-AAA259I09</strain>
    </source>
</reference>
<comment type="caution">
    <text evidence="1">The sequence shown here is derived from an EMBL/GenBank/DDBJ whole genome shotgun (WGS) entry which is preliminary data.</text>
</comment>
<dbReference type="Proteomes" id="UP000070463">
    <property type="component" value="Unassembled WGS sequence"/>
</dbReference>
<organism evidence="1 2">
    <name type="scientific">candidate division MSBL1 archaeon SCGC-AAA259I09</name>
    <dbReference type="NCBI Taxonomy" id="1698267"/>
    <lineage>
        <taxon>Archaea</taxon>
        <taxon>Methanobacteriati</taxon>
        <taxon>Methanobacteriota</taxon>
        <taxon>candidate division MSBL1</taxon>
    </lineage>
</organism>
<evidence type="ECO:0000313" key="1">
    <source>
        <dbReference type="EMBL" id="KXA96050.1"/>
    </source>
</evidence>
<sequence>MDATVETISKTLGIKKSELIENGMQAYLKNEKRRLNSEIIDIFSKYDVDSLEEFDEKINKGKLGETETFDDFTRLDHLLDRRDKIDSLLREI</sequence>
<dbReference type="AlphaFoldDB" id="A0A133UPI1"/>
<keyword evidence="2" id="KW-1185">Reference proteome</keyword>